<comment type="caution">
    <text evidence="5">The sequence shown here is derived from an EMBL/GenBank/DDBJ whole genome shotgun (WGS) entry which is preliminary data.</text>
</comment>
<dbReference type="Gene3D" id="3.30.70.270">
    <property type="match status" value="1"/>
</dbReference>
<dbReference type="Proteomes" id="UP000230390">
    <property type="component" value="Unassembled WGS sequence"/>
</dbReference>
<dbReference type="InterPro" id="IPR029787">
    <property type="entry name" value="Nucleotide_cyclase"/>
</dbReference>
<evidence type="ECO:0000313" key="5">
    <source>
        <dbReference type="EMBL" id="PIL44013.1"/>
    </source>
</evidence>
<evidence type="ECO:0000256" key="2">
    <source>
        <dbReference type="ARBA" id="ARBA00034247"/>
    </source>
</evidence>
<keyword evidence="3" id="KW-0472">Membrane</keyword>
<keyword evidence="3" id="KW-1133">Transmembrane helix</keyword>
<reference evidence="5 6" key="1">
    <citation type="submission" date="2017-10" db="EMBL/GenBank/DDBJ databases">
        <title>Massilia psychrophilum sp. nov., a novel purple-pigmented bacterium isolated from Tianshan glacier, Xinjiang Municipality, China.</title>
        <authorList>
            <person name="Wang H."/>
        </authorList>
    </citation>
    <scope>NUCLEOTIDE SEQUENCE [LARGE SCALE GENOMIC DNA]</scope>
    <source>
        <strain evidence="5 6">JCM 30074</strain>
    </source>
</reference>
<dbReference type="Pfam" id="PF00990">
    <property type="entry name" value="GGDEF"/>
    <property type="match status" value="1"/>
</dbReference>
<dbReference type="PROSITE" id="PS50887">
    <property type="entry name" value="GGDEF"/>
    <property type="match status" value="1"/>
</dbReference>
<dbReference type="InterPro" id="IPR050469">
    <property type="entry name" value="Diguanylate_Cyclase"/>
</dbReference>
<dbReference type="NCBIfam" id="TIGR00254">
    <property type="entry name" value="GGDEF"/>
    <property type="match status" value="1"/>
</dbReference>
<sequence length="372" mass="40324">MSLRTDLTRLFIGEDRQLQRLLAYWAATCAFYAVCMVLMLLQIQNGTADRAAATALIWFGSTSVVACYLLIRASKALRVPPARLAVLQAFVALGCNVAAYAISGPIRGASLMVLLVVLVFCTFSLRPRQTLALCASTICALGITIAWMVIHDPLRYPASIEVIHFGLAASSLLAVALLTGEMSKLRSGLKRQKEELLVAVATIRTLATVDELTSLANRRHMNEVLGAEERRERGGGEPVCIALLDIDFFKSVNDRYGHAGGDAVLRTFAATAREALRGGDVLARWGGEEFLLLLPNTALAEATPVLDRMAERVRAMRIGELDRELTVTFSAGLAERHGDEPFADTISRADRALYIAKASGRNQVIPIETPAA</sequence>
<keyword evidence="3" id="KW-0812">Transmembrane</keyword>
<gene>
    <name evidence="5" type="ORF">CR105_16425</name>
</gene>
<feature type="domain" description="GGDEF" evidence="4">
    <location>
        <begin position="237"/>
        <end position="369"/>
    </location>
</feature>
<feature type="transmembrane region" description="Helical" evidence="3">
    <location>
        <begin position="21"/>
        <end position="41"/>
    </location>
</feature>
<dbReference type="GO" id="GO:0052621">
    <property type="term" value="F:diguanylate cyclase activity"/>
    <property type="evidence" value="ECO:0007669"/>
    <property type="project" value="UniProtKB-EC"/>
</dbReference>
<feature type="transmembrane region" description="Helical" evidence="3">
    <location>
        <begin position="53"/>
        <end position="71"/>
    </location>
</feature>
<feature type="transmembrane region" description="Helical" evidence="3">
    <location>
        <begin position="162"/>
        <end position="180"/>
    </location>
</feature>
<evidence type="ECO:0000256" key="1">
    <source>
        <dbReference type="ARBA" id="ARBA00012528"/>
    </source>
</evidence>
<dbReference type="PANTHER" id="PTHR45138:SF9">
    <property type="entry name" value="DIGUANYLATE CYCLASE DGCM-RELATED"/>
    <property type="match status" value="1"/>
</dbReference>
<dbReference type="PANTHER" id="PTHR45138">
    <property type="entry name" value="REGULATORY COMPONENTS OF SENSORY TRANSDUCTION SYSTEM"/>
    <property type="match status" value="1"/>
</dbReference>
<dbReference type="FunFam" id="3.30.70.270:FF:000001">
    <property type="entry name" value="Diguanylate cyclase domain protein"/>
    <property type="match status" value="1"/>
</dbReference>
<dbReference type="SUPFAM" id="SSF55073">
    <property type="entry name" value="Nucleotide cyclase"/>
    <property type="match status" value="1"/>
</dbReference>
<dbReference type="EMBL" id="PDOC01000010">
    <property type="protein sequence ID" value="PIL44013.1"/>
    <property type="molecule type" value="Genomic_DNA"/>
</dbReference>
<dbReference type="InterPro" id="IPR043128">
    <property type="entry name" value="Rev_trsase/Diguanyl_cyclase"/>
</dbReference>
<dbReference type="RefSeq" id="WP_099790263.1">
    <property type="nucleotide sequence ID" value="NZ_JBHLYV010000012.1"/>
</dbReference>
<accession>A0A2G8TDC4</accession>
<protein>
    <recommendedName>
        <fullName evidence="1">diguanylate cyclase</fullName>
        <ecNumber evidence="1">2.7.7.65</ecNumber>
    </recommendedName>
</protein>
<feature type="transmembrane region" description="Helical" evidence="3">
    <location>
        <begin position="132"/>
        <end position="150"/>
    </location>
</feature>
<evidence type="ECO:0000313" key="6">
    <source>
        <dbReference type="Proteomes" id="UP000230390"/>
    </source>
</evidence>
<feature type="transmembrane region" description="Helical" evidence="3">
    <location>
        <begin position="83"/>
        <end position="102"/>
    </location>
</feature>
<dbReference type="CDD" id="cd01949">
    <property type="entry name" value="GGDEF"/>
    <property type="match status" value="1"/>
</dbReference>
<name>A0A2G8TDC4_9BURK</name>
<dbReference type="OrthoDB" id="9813903at2"/>
<dbReference type="InterPro" id="IPR000160">
    <property type="entry name" value="GGDEF_dom"/>
</dbReference>
<evidence type="ECO:0000259" key="4">
    <source>
        <dbReference type="PROSITE" id="PS50887"/>
    </source>
</evidence>
<dbReference type="SMART" id="SM00267">
    <property type="entry name" value="GGDEF"/>
    <property type="match status" value="1"/>
</dbReference>
<dbReference type="EC" id="2.7.7.65" evidence="1"/>
<organism evidence="5 6">
    <name type="scientific">Massilia eurypsychrophila</name>
    <dbReference type="NCBI Taxonomy" id="1485217"/>
    <lineage>
        <taxon>Bacteria</taxon>
        <taxon>Pseudomonadati</taxon>
        <taxon>Pseudomonadota</taxon>
        <taxon>Betaproteobacteria</taxon>
        <taxon>Burkholderiales</taxon>
        <taxon>Oxalobacteraceae</taxon>
        <taxon>Telluria group</taxon>
        <taxon>Massilia</taxon>
    </lineage>
</organism>
<proteinExistence type="predicted"/>
<comment type="catalytic activity">
    <reaction evidence="2">
        <text>2 GTP = 3',3'-c-di-GMP + 2 diphosphate</text>
        <dbReference type="Rhea" id="RHEA:24898"/>
        <dbReference type="ChEBI" id="CHEBI:33019"/>
        <dbReference type="ChEBI" id="CHEBI:37565"/>
        <dbReference type="ChEBI" id="CHEBI:58805"/>
        <dbReference type="EC" id="2.7.7.65"/>
    </reaction>
</comment>
<dbReference type="AlphaFoldDB" id="A0A2G8TDC4"/>
<evidence type="ECO:0000256" key="3">
    <source>
        <dbReference type="SAM" id="Phobius"/>
    </source>
</evidence>
<keyword evidence="6" id="KW-1185">Reference proteome</keyword>
<feature type="transmembrane region" description="Helical" evidence="3">
    <location>
        <begin position="108"/>
        <end position="125"/>
    </location>
</feature>